<name>A0A2P4S838_BAMTH</name>
<feature type="non-terminal residue" evidence="1">
    <location>
        <position position="1"/>
    </location>
</feature>
<sequence>QCTLKVLPIALVLVQKDITHLAKFLQPSISAVTSIQTHQAFSLTVYVCGCTCGREREMEHIMSVMFVRCRNSSLLRVFSTLEAHICYFKHPGSLHRIQT</sequence>
<dbReference type="EMBL" id="PPHD01086211">
    <property type="protein sequence ID" value="POI20258.1"/>
    <property type="molecule type" value="Genomic_DNA"/>
</dbReference>
<evidence type="ECO:0000313" key="2">
    <source>
        <dbReference type="Proteomes" id="UP000237246"/>
    </source>
</evidence>
<reference evidence="1 2" key="1">
    <citation type="submission" date="2018-01" db="EMBL/GenBank/DDBJ databases">
        <title>Comparison of the Chinese Bamboo Partridge and Red Junglefowl genome sequences highlights the importance of demography in genome evolution.</title>
        <authorList>
            <person name="Tiley G.P."/>
            <person name="Kimball R.T."/>
            <person name="Braun E.L."/>
            <person name="Burleigh J.G."/>
        </authorList>
    </citation>
    <scope>NUCLEOTIDE SEQUENCE [LARGE SCALE GENOMIC DNA]</scope>
    <source>
        <strain evidence="1">RTK389</strain>
        <tissue evidence="1">Blood</tissue>
    </source>
</reference>
<evidence type="ECO:0000313" key="1">
    <source>
        <dbReference type="EMBL" id="POI20258.1"/>
    </source>
</evidence>
<proteinExistence type="predicted"/>
<gene>
    <name evidence="1" type="ORF">CIB84_015995</name>
</gene>
<dbReference type="Proteomes" id="UP000237246">
    <property type="component" value="Unassembled WGS sequence"/>
</dbReference>
<dbReference type="AlphaFoldDB" id="A0A2P4S838"/>
<organism evidence="1 2">
    <name type="scientific">Bambusicola thoracicus</name>
    <name type="common">Chinese bamboo-partridge</name>
    <name type="synonym">Perdix thoracica</name>
    <dbReference type="NCBI Taxonomy" id="9083"/>
    <lineage>
        <taxon>Eukaryota</taxon>
        <taxon>Metazoa</taxon>
        <taxon>Chordata</taxon>
        <taxon>Craniata</taxon>
        <taxon>Vertebrata</taxon>
        <taxon>Euteleostomi</taxon>
        <taxon>Archelosauria</taxon>
        <taxon>Archosauria</taxon>
        <taxon>Dinosauria</taxon>
        <taxon>Saurischia</taxon>
        <taxon>Theropoda</taxon>
        <taxon>Coelurosauria</taxon>
        <taxon>Aves</taxon>
        <taxon>Neognathae</taxon>
        <taxon>Galloanserae</taxon>
        <taxon>Galliformes</taxon>
        <taxon>Phasianidae</taxon>
        <taxon>Perdicinae</taxon>
        <taxon>Bambusicola</taxon>
    </lineage>
</organism>
<accession>A0A2P4S838</accession>
<protein>
    <submittedName>
        <fullName evidence="1">Uncharacterized protein</fullName>
    </submittedName>
</protein>
<keyword evidence="2" id="KW-1185">Reference proteome</keyword>
<comment type="caution">
    <text evidence="1">The sequence shown here is derived from an EMBL/GenBank/DDBJ whole genome shotgun (WGS) entry which is preliminary data.</text>
</comment>